<organism evidence="1 2">
    <name type="scientific">Hymenolepis diminuta</name>
    <name type="common">Rat tapeworm</name>
    <dbReference type="NCBI Taxonomy" id="6216"/>
    <lineage>
        <taxon>Eukaryota</taxon>
        <taxon>Metazoa</taxon>
        <taxon>Spiralia</taxon>
        <taxon>Lophotrochozoa</taxon>
        <taxon>Platyhelminthes</taxon>
        <taxon>Cestoda</taxon>
        <taxon>Eucestoda</taxon>
        <taxon>Cyclophyllidea</taxon>
        <taxon>Hymenolepididae</taxon>
        <taxon>Hymenolepis</taxon>
    </lineage>
</organism>
<evidence type="ECO:0000313" key="1">
    <source>
        <dbReference type="EMBL" id="VUZ57238.1"/>
    </source>
</evidence>
<reference evidence="1 2" key="1">
    <citation type="submission" date="2019-07" db="EMBL/GenBank/DDBJ databases">
        <authorList>
            <person name="Jastrzebski P J."/>
            <person name="Paukszto L."/>
            <person name="Jastrzebski P J."/>
        </authorList>
    </citation>
    <scope>NUCLEOTIDE SEQUENCE [LARGE SCALE GENOMIC DNA]</scope>
    <source>
        <strain evidence="1 2">WMS-il1</strain>
    </source>
</reference>
<name>A0A564ZEG2_HYMDI</name>
<dbReference type="EMBL" id="CABIJS010000714">
    <property type="protein sequence ID" value="VUZ57238.1"/>
    <property type="molecule type" value="Genomic_DNA"/>
</dbReference>
<accession>A0A564ZEG2</accession>
<keyword evidence="2" id="KW-1185">Reference proteome</keyword>
<dbReference type="Proteomes" id="UP000321570">
    <property type="component" value="Unassembled WGS sequence"/>
</dbReference>
<gene>
    <name evidence="1" type="ORF">WMSIL1_LOCUS14738</name>
</gene>
<evidence type="ECO:0000313" key="2">
    <source>
        <dbReference type="Proteomes" id="UP000321570"/>
    </source>
</evidence>
<protein>
    <submittedName>
        <fullName evidence="1">Uncharacterized protein</fullName>
    </submittedName>
</protein>
<sequence>MDTRRVIAVLPPSELLNRPPRLNLQHFPVSATIFELNQGSYFILIDLHLWMINANNPRKYFLLKLFLPQWNNVKSDCKMCRRGCISLSNS</sequence>
<dbReference type="AlphaFoldDB" id="A0A564ZEG2"/>
<proteinExistence type="predicted"/>